<accession>A0A5C8NJY7</accession>
<dbReference type="Pfam" id="PF13673">
    <property type="entry name" value="Acetyltransf_10"/>
    <property type="match status" value="1"/>
</dbReference>
<protein>
    <submittedName>
        <fullName evidence="2">GNAT family N-acetyltransferase</fullName>
    </submittedName>
</protein>
<dbReference type="OrthoDB" id="9796171at2"/>
<dbReference type="PROSITE" id="PS51186">
    <property type="entry name" value="GNAT"/>
    <property type="match status" value="1"/>
</dbReference>
<evidence type="ECO:0000313" key="2">
    <source>
        <dbReference type="EMBL" id="TXL61175.1"/>
    </source>
</evidence>
<name>A0A5C8NJY7_9ACTN</name>
<sequence>MSDVRRVDGDRLTAQDVYDIWKIRDAVFSVEQRCEVEDVDGKDLLPETTHFWTEDEDGPTSYLRVYVADDGERRIGRVCTRRDQRGRGLSTALMEEVHRLWGDGRLGLNAQAYLERWYEGFGYERCGENFMEAGIPHVPMRRRLPEM</sequence>
<dbReference type="EMBL" id="VDUX01000003">
    <property type="protein sequence ID" value="TXL61175.1"/>
    <property type="molecule type" value="Genomic_DNA"/>
</dbReference>
<dbReference type="Proteomes" id="UP000321571">
    <property type="component" value="Unassembled WGS sequence"/>
</dbReference>
<feature type="domain" description="N-acetyltransferase" evidence="1">
    <location>
        <begin position="7"/>
        <end position="145"/>
    </location>
</feature>
<keyword evidence="3" id="KW-1185">Reference proteome</keyword>
<organism evidence="2 3">
    <name type="scientific">Aeromicrobium terrae</name>
    <dbReference type="NCBI Taxonomy" id="2498846"/>
    <lineage>
        <taxon>Bacteria</taxon>
        <taxon>Bacillati</taxon>
        <taxon>Actinomycetota</taxon>
        <taxon>Actinomycetes</taxon>
        <taxon>Propionibacteriales</taxon>
        <taxon>Nocardioidaceae</taxon>
        <taxon>Aeromicrobium</taxon>
    </lineage>
</organism>
<dbReference type="RefSeq" id="WP_147685229.1">
    <property type="nucleotide sequence ID" value="NZ_VDUX01000003.1"/>
</dbReference>
<dbReference type="SUPFAM" id="SSF55729">
    <property type="entry name" value="Acyl-CoA N-acyltransferases (Nat)"/>
    <property type="match status" value="1"/>
</dbReference>
<dbReference type="Gene3D" id="3.40.630.30">
    <property type="match status" value="1"/>
</dbReference>
<gene>
    <name evidence="2" type="ORF">FHP06_06985</name>
</gene>
<dbReference type="GO" id="GO:0016747">
    <property type="term" value="F:acyltransferase activity, transferring groups other than amino-acyl groups"/>
    <property type="evidence" value="ECO:0007669"/>
    <property type="project" value="InterPro"/>
</dbReference>
<dbReference type="AlphaFoldDB" id="A0A5C8NJY7"/>
<dbReference type="InterPro" id="IPR016181">
    <property type="entry name" value="Acyl_CoA_acyltransferase"/>
</dbReference>
<proteinExistence type="predicted"/>
<dbReference type="InterPro" id="IPR000182">
    <property type="entry name" value="GNAT_dom"/>
</dbReference>
<evidence type="ECO:0000313" key="3">
    <source>
        <dbReference type="Proteomes" id="UP000321571"/>
    </source>
</evidence>
<reference evidence="2 3" key="1">
    <citation type="submission" date="2019-06" db="EMBL/GenBank/DDBJ databases">
        <title>Aeromicrobium sp. nov., isolated from a maize field.</title>
        <authorList>
            <person name="Lin S.-Y."/>
            <person name="Tsai C.-F."/>
            <person name="Young C.-C."/>
        </authorList>
    </citation>
    <scope>NUCLEOTIDE SEQUENCE [LARGE SCALE GENOMIC DNA]</scope>
    <source>
        <strain evidence="2 3">CC-CFT486</strain>
    </source>
</reference>
<keyword evidence="2" id="KW-0808">Transferase</keyword>
<comment type="caution">
    <text evidence="2">The sequence shown here is derived from an EMBL/GenBank/DDBJ whole genome shotgun (WGS) entry which is preliminary data.</text>
</comment>
<evidence type="ECO:0000259" key="1">
    <source>
        <dbReference type="PROSITE" id="PS51186"/>
    </source>
</evidence>